<reference evidence="6" key="1">
    <citation type="submission" date="2011-11" db="EMBL/GenBank/DDBJ databases">
        <title>Complete sequence of Desulfosporosinus orientis DSM 765.</title>
        <authorList>
            <person name="Lucas S."/>
            <person name="Han J."/>
            <person name="Lapidus A."/>
            <person name="Cheng J.-F."/>
            <person name="Goodwin L."/>
            <person name="Pitluck S."/>
            <person name="Peters L."/>
            <person name="Ovchinnikova G."/>
            <person name="Teshima H."/>
            <person name="Detter J.C."/>
            <person name="Han C."/>
            <person name="Tapia R."/>
            <person name="Land M."/>
            <person name="Hauser L."/>
            <person name="Kyrpides N."/>
            <person name="Ivanova N."/>
            <person name="Pagani I."/>
            <person name="Pester M."/>
            <person name="Spring S."/>
            <person name="Ollivier B."/>
            <person name="Rattei T."/>
            <person name="Klenk H.-P."/>
            <person name="Wagner M."/>
            <person name="Loy A."/>
            <person name="Woyke T."/>
        </authorList>
    </citation>
    <scope>NUCLEOTIDE SEQUENCE [LARGE SCALE GENOMIC DNA]</scope>
    <source>
        <strain evidence="6">ATCC 19365 / DSM 765 / NCIMB 8382 / VKM B-1628</strain>
    </source>
</reference>
<proteinExistence type="predicted"/>
<keyword evidence="2" id="KW-0238">DNA-binding</keyword>
<accession>G7WBS6</accession>
<dbReference type="Proteomes" id="UP000006346">
    <property type="component" value="Chromosome"/>
</dbReference>
<dbReference type="EMBL" id="CP003108">
    <property type="protein sequence ID" value="AET69323.1"/>
    <property type="molecule type" value="Genomic_DNA"/>
</dbReference>
<evidence type="ECO:0000313" key="5">
    <source>
        <dbReference type="EMBL" id="AET69323.1"/>
    </source>
</evidence>
<dbReference type="PROSITE" id="PS50995">
    <property type="entry name" value="HTH_MARR_2"/>
    <property type="match status" value="1"/>
</dbReference>
<dbReference type="STRING" id="768706.Desor_3873"/>
<evidence type="ECO:0000256" key="1">
    <source>
        <dbReference type="ARBA" id="ARBA00023015"/>
    </source>
</evidence>
<dbReference type="Pfam" id="PF01047">
    <property type="entry name" value="MarR"/>
    <property type="match status" value="1"/>
</dbReference>
<dbReference type="InterPro" id="IPR036390">
    <property type="entry name" value="WH_DNA-bd_sf"/>
</dbReference>
<dbReference type="PATRIC" id="fig|768706.3.peg.3917"/>
<evidence type="ECO:0000313" key="6">
    <source>
        <dbReference type="Proteomes" id="UP000006346"/>
    </source>
</evidence>
<dbReference type="AlphaFoldDB" id="G7WBS6"/>
<dbReference type="InterPro" id="IPR000835">
    <property type="entry name" value="HTH_MarR-typ"/>
</dbReference>
<keyword evidence="3" id="KW-0804">Transcription</keyword>
<organism evidence="5 6">
    <name type="scientific">Desulfosporosinus orientis (strain ATCC 19365 / DSM 765 / NCIMB 8382 / VKM B-1628 / Singapore I)</name>
    <name type="common">Desulfotomaculum orientis</name>
    <dbReference type="NCBI Taxonomy" id="768706"/>
    <lineage>
        <taxon>Bacteria</taxon>
        <taxon>Bacillati</taxon>
        <taxon>Bacillota</taxon>
        <taxon>Clostridia</taxon>
        <taxon>Eubacteriales</taxon>
        <taxon>Desulfitobacteriaceae</taxon>
        <taxon>Desulfosporosinus</taxon>
    </lineage>
</organism>
<gene>
    <name evidence="5" type="ordered locus">Desor_3873</name>
</gene>
<keyword evidence="1" id="KW-0805">Transcription regulation</keyword>
<dbReference type="PRINTS" id="PR00598">
    <property type="entry name" value="HTHMARR"/>
</dbReference>
<dbReference type="GO" id="GO:0003677">
    <property type="term" value="F:DNA binding"/>
    <property type="evidence" value="ECO:0007669"/>
    <property type="project" value="UniProtKB-KW"/>
</dbReference>
<dbReference type="HOGENOM" id="CLU_083287_18_0_9"/>
<dbReference type="PANTHER" id="PTHR42756:SF2">
    <property type="entry name" value="MARR FAMILY REGULATORY PROTEIN"/>
    <property type="match status" value="1"/>
</dbReference>
<dbReference type="Gene3D" id="1.10.10.10">
    <property type="entry name" value="Winged helix-like DNA-binding domain superfamily/Winged helix DNA-binding domain"/>
    <property type="match status" value="1"/>
</dbReference>
<dbReference type="SUPFAM" id="SSF46785">
    <property type="entry name" value="Winged helix' DNA-binding domain"/>
    <property type="match status" value="1"/>
</dbReference>
<evidence type="ECO:0000256" key="3">
    <source>
        <dbReference type="ARBA" id="ARBA00023163"/>
    </source>
</evidence>
<name>G7WBS6_DESOD</name>
<dbReference type="PANTHER" id="PTHR42756">
    <property type="entry name" value="TRANSCRIPTIONAL REGULATOR, MARR"/>
    <property type="match status" value="1"/>
</dbReference>
<dbReference type="GO" id="GO:0003700">
    <property type="term" value="F:DNA-binding transcription factor activity"/>
    <property type="evidence" value="ECO:0007669"/>
    <property type="project" value="InterPro"/>
</dbReference>
<dbReference type="InterPro" id="IPR036388">
    <property type="entry name" value="WH-like_DNA-bd_sf"/>
</dbReference>
<keyword evidence="6" id="KW-1185">Reference proteome</keyword>
<sequence length="159" mass="18582">MIIILKLKLRSKLIMEMNFIKDLSKSVSVTYRRTQMFYTEKLKELGISSGQYMFIVCICENIGQTQDELSQRLIIDKSTVAKIVSQLETKGFITKNVNPKDRRAFSIFPTDKAVAIYPEILKIKNEWHNKMTENFSDIERDVFEKLMVKVMENSINNCQ</sequence>
<dbReference type="InterPro" id="IPR023187">
    <property type="entry name" value="Tscrpt_reg_MarR-type_CS"/>
</dbReference>
<protein>
    <submittedName>
        <fullName evidence="5">Transcriptional regulator</fullName>
    </submittedName>
</protein>
<reference evidence="5 6" key="2">
    <citation type="journal article" date="2012" name="J. Bacteriol.">
        <title>Complete genome sequences of Desulfosporosinus orientis DSM765T, Desulfosporosinus youngiae DSM17734T, Desulfosporosinus meridiei DSM13257T, and Desulfosporosinus acidiphilus DSM22704T.</title>
        <authorList>
            <person name="Pester M."/>
            <person name="Brambilla E."/>
            <person name="Alazard D."/>
            <person name="Rattei T."/>
            <person name="Weinmaier T."/>
            <person name="Han J."/>
            <person name="Lucas S."/>
            <person name="Lapidus A."/>
            <person name="Cheng J.F."/>
            <person name="Goodwin L."/>
            <person name="Pitluck S."/>
            <person name="Peters L."/>
            <person name="Ovchinnikova G."/>
            <person name="Teshima H."/>
            <person name="Detter J.C."/>
            <person name="Han C.S."/>
            <person name="Tapia R."/>
            <person name="Land M.L."/>
            <person name="Hauser L."/>
            <person name="Kyrpides N.C."/>
            <person name="Ivanova N.N."/>
            <person name="Pagani I."/>
            <person name="Huntmann M."/>
            <person name="Wei C.L."/>
            <person name="Davenport K.W."/>
            <person name="Daligault H."/>
            <person name="Chain P.S."/>
            <person name="Chen A."/>
            <person name="Mavromatis K."/>
            <person name="Markowitz V."/>
            <person name="Szeto E."/>
            <person name="Mikhailova N."/>
            <person name="Pati A."/>
            <person name="Wagner M."/>
            <person name="Woyke T."/>
            <person name="Ollivier B."/>
            <person name="Klenk H.P."/>
            <person name="Spring S."/>
            <person name="Loy A."/>
        </authorList>
    </citation>
    <scope>NUCLEOTIDE SEQUENCE [LARGE SCALE GENOMIC DNA]</scope>
    <source>
        <strain evidence="6">ATCC 19365 / DSM 765 / NCIMB 8382 / VKM B-1628</strain>
    </source>
</reference>
<dbReference type="PROSITE" id="PS01117">
    <property type="entry name" value="HTH_MARR_1"/>
    <property type="match status" value="1"/>
</dbReference>
<evidence type="ECO:0000256" key="2">
    <source>
        <dbReference type="ARBA" id="ARBA00023125"/>
    </source>
</evidence>
<dbReference type="KEGG" id="dor:Desor_3873"/>
<evidence type="ECO:0000259" key="4">
    <source>
        <dbReference type="PROSITE" id="PS50995"/>
    </source>
</evidence>
<dbReference type="SMART" id="SM00347">
    <property type="entry name" value="HTH_MARR"/>
    <property type="match status" value="1"/>
</dbReference>
<feature type="domain" description="HTH marR-type" evidence="4">
    <location>
        <begin position="20"/>
        <end position="152"/>
    </location>
</feature>
<dbReference type="eggNOG" id="COG1846">
    <property type="taxonomic scope" value="Bacteria"/>
</dbReference>
<dbReference type="RefSeq" id="WP_014186130.1">
    <property type="nucleotide sequence ID" value="NC_016584.1"/>
</dbReference>